<evidence type="ECO:0000259" key="3">
    <source>
        <dbReference type="PROSITE" id="PS50977"/>
    </source>
</evidence>
<name>A0A221W3F0_9PSEU</name>
<reference evidence="4 5" key="1">
    <citation type="submission" date="2017-07" db="EMBL/GenBank/DDBJ databases">
        <title>Complete genome sequence of Actinoalloteichus hoggarensis DSM 45943, type strain of Actinoalloteichus hoggarensis.</title>
        <authorList>
            <person name="Ruckert C."/>
            <person name="Nouioui I."/>
            <person name="Willmese J."/>
            <person name="van Wezel G."/>
            <person name="Klenk H.-P."/>
            <person name="Kalinowski J."/>
            <person name="Zotchev S.B."/>
        </authorList>
    </citation>
    <scope>NUCLEOTIDE SEQUENCE [LARGE SCALE GENOMIC DNA]</scope>
    <source>
        <strain evidence="4 5">DSM 45943</strain>
    </source>
</reference>
<accession>A0A221W3F0</accession>
<feature type="domain" description="HTH tetR-type" evidence="3">
    <location>
        <begin position="22"/>
        <end position="82"/>
    </location>
</feature>
<dbReference type="PANTHER" id="PTHR30055:SF226">
    <property type="entry name" value="HTH-TYPE TRANSCRIPTIONAL REGULATOR PKSA"/>
    <property type="match status" value="1"/>
</dbReference>
<dbReference type="InterPro" id="IPR009057">
    <property type="entry name" value="Homeodomain-like_sf"/>
</dbReference>
<protein>
    <submittedName>
        <fullName evidence="4">DNA-binding transcriptional repressor AcrR</fullName>
    </submittedName>
</protein>
<dbReference type="GO" id="GO:0003700">
    <property type="term" value="F:DNA-binding transcription factor activity"/>
    <property type="evidence" value="ECO:0007669"/>
    <property type="project" value="TreeGrafter"/>
</dbReference>
<keyword evidence="5" id="KW-1185">Reference proteome</keyword>
<evidence type="ECO:0000256" key="1">
    <source>
        <dbReference type="ARBA" id="ARBA00023125"/>
    </source>
</evidence>
<evidence type="ECO:0000313" key="4">
    <source>
        <dbReference type="EMBL" id="ASO20161.1"/>
    </source>
</evidence>
<dbReference type="InterPro" id="IPR041347">
    <property type="entry name" value="MftR_C"/>
</dbReference>
<dbReference type="KEGG" id="ahg:AHOG_12590"/>
<dbReference type="Pfam" id="PF00440">
    <property type="entry name" value="TetR_N"/>
    <property type="match status" value="1"/>
</dbReference>
<dbReference type="PROSITE" id="PS50977">
    <property type="entry name" value="HTH_TETR_2"/>
    <property type="match status" value="1"/>
</dbReference>
<dbReference type="Gene3D" id="1.10.357.10">
    <property type="entry name" value="Tetracycline Repressor, domain 2"/>
    <property type="match status" value="1"/>
</dbReference>
<dbReference type="GO" id="GO:0000976">
    <property type="term" value="F:transcription cis-regulatory region binding"/>
    <property type="evidence" value="ECO:0007669"/>
    <property type="project" value="TreeGrafter"/>
</dbReference>
<dbReference type="PRINTS" id="PR00455">
    <property type="entry name" value="HTHTETR"/>
</dbReference>
<dbReference type="PANTHER" id="PTHR30055">
    <property type="entry name" value="HTH-TYPE TRANSCRIPTIONAL REGULATOR RUTR"/>
    <property type="match status" value="1"/>
</dbReference>
<dbReference type="InterPro" id="IPR050109">
    <property type="entry name" value="HTH-type_TetR-like_transc_reg"/>
</dbReference>
<dbReference type="EMBL" id="CP022521">
    <property type="protein sequence ID" value="ASO20161.1"/>
    <property type="molecule type" value="Genomic_DNA"/>
</dbReference>
<feature type="DNA-binding region" description="H-T-H motif" evidence="2">
    <location>
        <begin position="45"/>
        <end position="64"/>
    </location>
</feature>
<gene>
    <name evidence="4" type="ORF">AHOG_12590</name>
</gene>
<evidence type="ECO:0000256" key="2">
    <source>
        <dbReference type="PROSITE-ProRule" id="PRU00335"/>
    </source>
</evidence>
<evidence type="ECO:0000313" key="5">
    <source>
        <dbReference type="Proteomes" id="UP000204221"/>
    </source>
</evidence>
<proteinExistence type="predicted"/>
<dbReference type="SUPFAM" id="SSF46689">
    <property type="entry name" value="Homeodomain-like"/>
    <property type="match status" value="1"/>
</dbReference>
<dbReference type="InterPro" id="IPR001647">
    <property type="entry name" value="HTH_TetR"/>
</dbReference>
<dbReference type="AlphaFoldDB" id="A0A221W3F0"/>
<keyword evidence="1 2" id="KW-0238">DNA-binding</keyword>
<sequence>MRLGSHRTVLPTNLAAVPNRSAETRARIQECALKLFARNGYAATRVVDIAAAAGVSHMTFFRHFPTKEDVVLEDPFNPVIADLIAAQPLGLPVLERVRLGLLDSATELPEWAVAQTRERIRLAACEPALRDRFSAHLQATERCIVDRLIEQAADPLTASTATAACLAALRVALLDWGEHGDQTLNERIVAALGVLGPPRAAH</sequence>
<organism evidence="4 5">
    <name type="scientific">Actinoalloteichus hoggarensis</name>
    <dbReference type="NCBI Taxonomy" id="1470176"/>
    <lineage>
        <taxon>Bacteria</taxon>
        <taxon>Bacillati</taxon>
        <taxon>Actinomycetota</taxon>
        <taxon>Actinomycetes</taxon>
        <taxon>Pseudonocardiales</taxon>
        <taxon>Pseudonocardiaceae</taxon>
        <taxon>Actinoalloteichus</taxon>
    </lineage>
</organism>
<dbReference type="Gene3D" id="1.10.10.60">
    <property type="entry name" value="Homeodomain-like"/>
    <property type="match status" value="1"/>
</dbReference>
<dbReference type="Pfam" id="PF17754">
    <property type="entry name" value="TetR_C_14"/>
    <property type="match status" value="1"/>
</dbReference>
<dbReference type="Proteomes" id="UP000204221">
    <property type="component" value="Chromosome"/>
</dbReference>